<evidence type="ECO:0000256" key="1">
    <source>
        <dbReference type="ARBA" id="ARBA00001974"/>
    </source>
</evidence>
<dbReference type="PRINTS" id="PR00420">
    <property type="entry name" value="RNGMNOXGNASE"/>
</dbReference>
<dbReference type="Gene3D" id="3.50.50.60">
    <property type="entry name" value="FAD/NAD(P)-binding domain"/>
    <property type="match status" value="1"/>
</dbReference>
<dbReference type="InterPro" id="IPR050641">
    <property type="entry name" value="RIFMO-like"/>
</dbReference>
<feature type="domain" description="FAD-binding" evidence="6">
    <location>
        <begin position="4"/>
        <end position="359"/>
    </location>
</feature>
<reference evidence="7 8" key="1">
    <citation type="journal article" date="2015" name="Fungal Genet. Biol.">
        <title>Evolution of novel wood decay mechanisms in Agaricales revealed by the genome sequences of Fistulina hepatica and Cylindrobasidium torrendii.</title>
        <authorList>
            <person name="Floudas D."/>
            <person name="Held B.W."/>
            <person name="Riley R."/>
            <person name="Nagy L.G."/>
            <person name="Koehler G."/>
            <person name="Ransdell A.S."/>
            <person name="Younus H."/>
            <person name="Chow J."/>
            <person name="Chiniquy J."/>
            <person name="Lipzen A."/>
            <person name="Tritt A."/>
            <person name="Sun H."/>
            <person name="Haridas S."/>
            <person name="LaButti K."/>
            <person name="Ohm R.A."/>
            <person name="Kues U."/>
            <person name="Blanchette R.A."/>
            <person name="Grigoriev I.V."/>
            <person name="Minto R.E."/>
            <person name="Hibbett D.S."/>
        </authorList>
    </citation>
    <scope>NUCLEOTIDE SEQUENCE [LARGE SCALE GENOMIC DNA]</scope>
    <source>
        <strain evidence="7 8">FP15055 ss-10</strain>
    </source>
</reference>
<organism evidence="7 8">
    <name type="scientific">Cylindrobasidium torrendii FP15055 ss-10</name>
    <dbReference type="NCBI Taxonomy" id="1314674"/>
    <lineage>
        <taxon>Eukaryota</taxon>
        <taxon>Fungi</taxon>
        <taxon>Dikarya</taxon>
        <taxon>Basidiomycota</taxon>
        <taxon>Agaricomycotina</taxon>
        <taxon>Agaricomycetes</taxon>
        <taxon>Agaricomycetidae</taxon>
        <taxon>Agaricales</taxon>
        <taxon>Marasmiineae</taxon>
        <taxon>Physalacriaceae</taxon>
        <taxon>Cylindrobasidium</taxon>
    </lineage>
</organism>
<evidence type="ECO:0000313" key="7">
    <source>
        <dbReference type="EMBL" id="KIY74178.1"/>
    </source>
</evidence>
<keyword evidence="3" id="KW-0285">Flavoprotein</keyword>
<name>A0A0D7BUK6_9AGAR</name>
<dbReference type="Gene3D" id="3.40.30.120">
    <property type="match status" value="1"/>
</dbReference>
<dbReference type="InterPro" id="IPR002938">
    <property type="entry name" value="FAD-bd"/>
</dbReference>
<proteinExistence type="inferred from homology"/>
<dbReference type="AlphaFoldDB" id="A0A0D7BUK6"/>
<evidence type="ECO:0000256" key="2">
    <source>
        <dbReference type="ARBA" id="ARBA00007801"/>
    </source>
</evidence>
<keyword evidence="8" id="KW-1185">Reference proteome</keyword>
<dbReference type="Proteomes" id="UP000054007">
    <property type="component" value="Unassembled WGS sequence"/>
</dbReference>
<protein>
    <recommendedName>
        <fullName evidence="6">FAD-binding domain-containing protein</fullName>
    </recommendedName>
</protein>
<keyword evidence="5" id="KW-0560">Oxidoreductase</keyword>
<comment type="similarity">
    <text evidence="2">Belongs to the PheA/TfdB FAD monooxygenase family.</text>
</comment>
<dbReference type="Pfam" id="PF01494">
    <property type="entry name" value="FAD_binding_3"/>
    <property type="match status" value="1"/>
</dbReference>
<evidence type="ECO:0000256" key="5">
    <source>
        <dbReference type="ARBA" id="ARBA00023002"/>
    </source>
</evidence>
<dbReference type="InterPro" id="IPR036188">
    <property type="entry name" value="FAD/NAD-bd_sf"/>
</dbReference>
<evidence type="ECO:0000313" key="8">
    <source>
        <dbReference type="Proteomes" id="UP000054007"/>
    </source>
</evidence>
<dbReference type="PANTHER" id="PTHR43004:SF19">
    <property type="entry name" value="BINDING MONOOXYGENASE, PUTATIVE (JCVI)-RELATED"/>
    <property type="match status" value="1"/>
</dbReference>
<dbReference type="GO" id="GO:0071949">
    <property type="term" value="F:FAD binding"/>
    <property type="evidence" value="ECO:0007669"/>
    <property type="project" value="InterPro"/>
</dbReference>
<comment type="cofactor">
    <cofactor evidence="1">
        <name>FAD</name>
        <dbReference type="ChEBI" id="CHEBI:57692"/>
    </cofactor>
</comment>
<dbReference type="GO" id="GO:0016709">
    <property type="term" value="F:oxidoreductase activity, acting on paired donors, with incorporation or reduction of molecular oxygen, NAD(P)H as one donor, and incorporation of one atom of oxygen"/>
    <property type="evidence" value="ECO:0007669"/>
    <property type="project" value="UniProtKB-ARBA"/>
</dbReference>
<dbReference type="OrthoDB" id="2690153at2759"/>
<accession>A0A0D7BUK6</accession>
<dbReference type="SUPFAM" id="SSF52833">
    <property type="entry name" value="Thioredoxin-like"/>
    <property type="match status" value="1"/>
</dbReference>
<evidence type="ECO:0000256" key="3">
    <source>
        <dbReference type="ARBA" id="ARBA00022630"/>
    </source>
</evidence>
<evidence type="ECO:0000256" key="4">
    <source>
        <dbReference type="ARBA" id="ARBA00022827"/>
    </source>
</evidence>
<dbReference type="InterPro" id="IPR036249">
    <property type="entry name" value="Thioredoxin-like_sf"/>
</dbReference>
<evidence type="ECO:0000259" key="6">
    <source>
        <dbReference type="Pfam" id="PF01494"/>
    </source>
</evidence>
<dbReference type="EMBL" id="KN880432">
    <property type="protein sequence ID" value="KIY74178.1"/>
    <property type="molecule type" value="Genomic_DNA"/>
</dbReference>
<dbReference type="PANTHER" id="PTHR43004">
    <property type="entry name" value="TRK SYSTEM POTASSIUM UPTAKE PROTEIN"/>
    <property type="match status" value="1"/>
</dbReference>
<gene>
    <name evidence="7" type="ORF">CYLTODRAFT_416434</name>
</gene>
<dbReference type="SUPFAM" id="SSF51905">
    <property type="entry name" value="FAD/NAD(P)-binding domain"/>
    <property type="match status" value="1"/>
</dbReference>
<sequence>MVSPVLICGGGPTGLVMAISLLQNGVPVRIVDKLKAYRIGFKGSGIQPRSLEVYKLLGLLDDVYANTIPVPERMSHLPNGETQTGAFIAHVEPRPDRPHNNGRQWSQERHEGFLRDHLERTFGCIVELGVEVTTFEQNEDCVKVSLLKHDTDGDAEVEIFETPFLVGADGAHSSVRKHLGLTFLGGGHIVDSPFVAGDIFFKKHPLGNTPYVHQFGDRSTNAAIIRQWENMNNQWNFIASGPQLDIEQGASGREGAITMLRKITGLNEDVLEFGDLTWISVFQPQARTVDKFSSGRVFVSGDAAHIHSPVGGQGLNTSIQDSFNLAWKMALVLKGHSSQSILDSYNLERLPVVATMLEKTTSLTKVYVKQAPGQEIPRAYELRQFGVNYRGSPLVCDDFYNDIPENVDYYRSGEDGEVHAGDRAPDAPGLVNSDGAKTTLFDAVFRATHHSILVFSEKPIAVKLPTIPAKLAYLLPPGAKGMEAAGGEVFVDSDGLAGAHYRVAERGVHSVIVRPDGYIGAVLKTEEGITRYFSHFSV</sequence>
<dbReference type="STRING" id="1314674.A0A0D7BUK6"/>
<dbReference type="Gene3D" id="3.30.70.2450">
    <property type="match status" value="1"/>
</dbReference>
<keyword evidence="4" id="KW-0274">FAD</keyword>